<accession>A0A9P3CNS0</accession>
<feature type="transmembrane region" description="Helical" evidence="6">
    <location>
        <begin position="83"/>
        <end position="107"/>
    </location>
</feature>
<feature type="compositionally biased region" description="Basic and acidic residues" evidence="5">
    <location>
        <begin position="14"/>
        <end position="24"/>
    </location>
</feature>
<dbReference type="InterPro" id="IPR011701">
    <property type="entry name" value="MFS"/>
</dbReference>
<keyword evidence="8" id="KW-1185">Reference proteome</keyword>
<feature type="transmembrane region" description="Helical" evidence="6">
    <location>
        <begin position="241"/>
        <end position="260"/>
    </location>
</feature>
<dbReference type="GeneID" id="68291864"/>
<dbReference type="Proteomes" id="UP000825890">
    <property type="component" value="Unassembled WGS sequence"/>
</dbReference>
<evidence type="ECO:0000256" key="1">
    <source>
        <dbReference type="ARBA" id="ARBA00004141"/>
    </source>
</evidence>
<gene>
    <name evidence="7" type="ORF">CKM354_000628900</name>
</gene>
<dbReference type="GO" id="GO:0005886">
    <property type="term" value="C:plasma membrane"/>
    <property type="evidence" value="ECO:0007669"/>
    <property type="project" value="TreeGrafter"/>
</dbReference>
<evidence type="ECO:0000313" key="7">
    <source>
        <dbReference type="EMBL" id="GIZ43045.1"/>
    </source>
</evidence>
<comment type="caution">
    <text evidence="7">The sequence shown here is derived from an EMBL/GenBank/DDBJ whole genome shotgun (WGS) entry which is preliminary data.</text>
</comment>
<dbReference type="InterPro" id="IPR036259">
    <property type="entry name" value="MFS_trans_sf"/>
</dbReference>
<feature type="transmembrane region" description="Helical" evidence="6">
    <location>
        <begin position="127"/>
        <end position="146"/>
    </location>
</feature>
<feature type="transmembrane region" description="Helical" evidence="6">
    <location>
        <begin position="210"/>
        <end position="229"/>
    </location>
</feature>
<keyword evidence="2 6" id="KW-0812">Transmembrane</keyword>
<sequence length="532" mass="59067">MEKSTQEYSPGSSDADHLELKQEPTIEPVPQELQVDGGILVDVKDGDKATHLKLAPDGHTVLIPQPTDDPNDPLNWSWRKKHAILFVAAFAGFAADYTSTWGPAVIFPQMEDFNISSFHTMNRPNNLNVLAGALGGLIWVPVSSWFGRAPVMFWTAIVGLAVSCGAAAATSYGVYFAMRVLTSLFLTAGQTMTIAVLKDIFFFHERARKIGLWALLYIASPYFGPQYSNFILHGTGSWTDVAWVGAAVVAINIILVVLIIDETWYDRTKSSHEQPERASGLYGRFERLVGIWQIRHHKEYFPSLWPTFKGFFEIIYQPAFFLVALNYLMNFAWAIGINISGAILFAQPEAAGGYGYNSKQVGYLYFTPIVAIFLGEVFGHYFNDFMARRYVRKHGGVFEPEVRIWTIHIAILFMAPGLITFGYALEKHLNVAAVIFGWGMHTFGLMVMSVANIAYGLDSYPTLPAEVGGWLNFARLMGGFSVDYYQTDWANAVGYDGSFGTQAAISVASLVPAIIVHIWGKRLRAMGTLAKK</sequence>
<reference evidence="7 8" key="1">
    <citation type="submission" date="2021-01" db="EMBL/GenBank/DDBJ databases">
        <title>Cercospora kikuchii MAFF 305040 whole genome shotgun sequence.</title>
        <authorList>
            <person name="Kashiwa T."/>
            <person name="Suzuki T."/>
        </authorList>
    </citation>
    <scope>NUCLEOTIDE SEQUENCE [LARGE SCALE GENOMIC DNA]</scope>
    <source>
        <strain evidence="7 8">MAFF 305040</strain>
    </source>
</reference>
<feature type="region of interest" description="Disordered" evidence="5">
    <location>
        <begin position="1"/>
        <end position="29"/>
    </location>
</feature>
<dbReference type="PANTHER" id="PTHR23502:SF22">
    <property type="entry name" value="MAJOR FACILITATOR SUPERFAMILY (MFS) PROFILE DOMAIN-CONTAINING PROTEIN"/>
    <property type="match status" value="1"/>
</dbReference>
<evidence type="ECO:0000256" key="3">
    <source>
        <dbReference type="ARBA" id="ARBA00022989"/>
    </source>
</evidence>
<evidence type="ECO:0000313" key="8">
    <source>
        <dbReference type="Proteomes" id="UP000825890"/>
    </source>
</evidence>
<dbReference type="PANTHER" id="PTHR23502">
    <property type="entry name" value="MAJOR FACILITATOR SUPERFAMILY"/>
    <property type="match status" value="1"/>
</dbReference>
<keyword evidence="3 6" id="KW-1133">Transmembrane helix</keyword>
<feature type="transmembrane region" description="Helical" evidence="6">
    <location>
        <begin position="431"/>
        <end position="455"/>
    </location>
</feature>
<dbReference type="EMBL" id="BOLY01000004">
    <property type="protein sequence ID" value="GIZ43045.1"/>
    <property type="molecule type" value="Genomic_DNA"/>
</dbReference>
<organism evidence="7 8">
    <name type="scientific">Cercospora kikuchii</name>
    <dbReference type="NCBI Taxonomy" id="84275"/>
    <lineage>
        <taxon>Eukaryota</taxon>
        <taxon>Fungi</taxon>
        <taxon>Dikarya</taxon>
        <taxon>Ascomycota</taxon>
        <taxon>Pezizomycotina</taxon>
        <taxon>Dothideomycetes</taxon>
        <taxon>Dothideomycetidae</taxon>
        <taxon>Mycosphaerellales</taxon>
        <taxon>Mycosphaerellaceae</taxon>
        <taxon>Cercospora</taxon>
    </lineage>
</organism>
<proteinExistence type="predicted"/>
<evidence type="ECO:0000256" key="6">
    <source>
        <dbReference type="SAM" id="Phobius"/>
    </source>
</evidence>
<dbReference type="Pfam" id="PF07690">
    <property type="entry name" value="MFS_1"/>
    <property type="match status" value="1"/>
</dbReference>
<evidence type="ECO:0000256" key="4">
    <source>
        <dbReference type="ARBA" id="ARBA00023136"/>
    </source>
</evidence>
<comment type="subcellular location">
    <subcellularLocation>
        <location evidence="1">Membrane</location>
        <topology evidence="1">Multi-pass membrane protein</topology>
    </subcellularLocation>
</comment>
<protein>
    <recommendedName>
        <fullName evidence="9">MFS general substrate transporter</fullName>
    </recommendedName>
</protein>
<dbReference type="AlphaFoldDB" id="A0A9P3CNS0"/>
<evidence type="ECO:0000256" key="5">
    <source>
        <dbReference type="SAM" id="MobiDB-lite"/>
    </source>
</evidence>
<feature type="transmembrane region" description="Helical" evidence="6">
    <location>
        <begin position="184"/>
        <end position="203"/>
    </location>
</feature>
<dbReference type="OrthoDB" id="2533084at2759"/>
<feature type="compositionally biased region" description="Polar residues" evidence="5">
    <location>
        <begin position="1"/>
        <end position="12"/>
    </location>
</feature>
<evidence type="ECO:0008006" key="9">
    <source>
        <dbReference type="Google" id="ProtNLM"/>
    </source>
</evidence>
<feature type="transmembrane region" description="Helical" evidence="6">
    <location>
        <begin position="499"/>
        <end position="519"/>
    </location>
</feature>
<dbReference type="SUPFAM" id="SSF103473">
    <property type="entry name" value="MFS general substrate transporter"/>
    <property type="match status" value="1"/>
</dbReference>
<feature type="transmembrane region" description="Helical" evidence="6">
    <location>
        <begin position="404"/>
        <end position="425"/>
    </location>
</feature>
<keyword evidence="4 6" id="KW-0472">Membrane</keyword>
<feature type="transmembrane region" description="Helical" evidence="6">
    <location>
        <begin position="363"/>
        <end position="383"/>
    </location>
</feature>
<dbReference type="RefSeq" id="XP_044657532.1">
    <property type="nucleotide sequence ID" value="XM_044801597.1"/>
</dbReference>
<evidence type="ECO:0000256" key="2">
    <source>
        <dbReference type="ARBA" id="ARBA00022692"/>
    </source>
</evidence>
<name>A0A9P3CNS0_9PEZI</name>
<dbReference type="GO" id="GO:0022857">
    <property type="term" value="F:transmembrane transporter activity"/>
    <property type="evidence" value="ECO:0007669"/>
    <property type="project" value="InterPro"/>
</dbReference>
<feature type="transmembrane region" description="Helical" evidence="6">
    <location>
        <begin position="319"/>
        <end position="343"/>
    </location>
</feature>
<feature type="transmembrane region" description="Helical" evidence="6">
    <location>
        <begin position="467"/>
        <end position="487"/>
    </location>
</feature>
<feature type="transmembrane region" description="Helical" evidence="6">
    <location>
        <begin position="153"/>
        <end position="178"/>
    </location>
</feature>
<dbReference type="Gene3D" id="1.20.1250.20">
    <property type="entry name" value="MFS general substrate transporter like domains"/>
    <property type="match status" value="1"/>
</dbReference>